<evidence type="ECO:0000256" key="7">
    <source>
        <dbReference type="SAM" id="Coils"/>
    </source>
</evidence>
<feature type="transmembrane region" description="Helical" evidence="9">
    <location>
        <begin position="407"/>
        <end position="434"/>
    </location>
</feature>
<dbReference type="Proteomes" id="UP000266313">
    <property type="component" value="Chromosome"/>
</dbReference>
<organism evidence="10 11">
    <name type="scientific">Methylocaldum marinum</name>
    <dbReference type="NCBI Taxonomy" id="1432792"/>
    <lineage>
        <taxon>Bacteria</taxon>
        <taxon>Pseudomonadati</taxon>
        <taxon>Pseudomonadota</taxon>
        <taxon>Gammaproteobacteria</taxon>
        <taxon>Methylococcales</taxon>
        <taxon>Methylococcaceae</taxon>
        <taxon>Methylocaldum</taxon>
    </lineage>
</organism>
<evidence type="ECO:0000256" key="1">
    <source>
        <dbReference type="ARBA" id="ARBA00004651"/>
    </source>
</evidence>
<dbReference type="PANTHER" id="PTHR37937:SF1">
    <property type="entry name" value="CONJUGATIVE TRANSFER: DNA TRANSPORT"/>
    <property type="match status" value="1"/>
</dbReference>
<evidence type="ECO:0000256" key="8">
    <source>
        <dbReference type="SAM" id="MobiDB-lite"/>
    </source>
</evidence>
<evidence type="ECO:0000256" key="5">
    <source>
        <dbReference type="ARBA" id="ARBA00022989"/>
    </source>
</evidence>
<keyword evidence="7" id="KW-0175">Coiled coil</keyword>
<feature type="transmembrane region" description="Helical" evidence="9">
    <location>
        <begin position="356"/>
        <end position="381"/>
    </location>
</feature>
<feature type="compositionally biased region" description="Basic and acidic residues" evidence="8">
    <location>
        <begin position="211"/>
        <end position="229"/>
    </location>
</feature>
<evidence type="ECO:0000313" key="11">
    <source>
        <dbReference type="Proteomes" id="UP000266313"/>
    </source>
</evidence>
<dbReference type="InterPro" id="IPR051539">
    <property type="entry name" value="T4SS-coupling_protein"/>
</dbReference>
<dbReference type="KEGG" id="mmai:sS8_4458"/>
<comment type="subcellular location">
    <subcellularLocation>
        <location evidence="1">Cell membrane</location>
        <topology evidence="1">Multi-pass membrane protein</topology>
    </subcellularLocation>
</comment>
<keyword evidence="4 9" id="KW-0812">Transmembrane</keyword>
<gene>
    <name evidence="10" type="ORF">sS8_4458</name>
</gene>
<dbReference type="SUPFAM" id="SSF52540">
    <property type="entry name" value="P-loop containing nucleoside triphosphate hydrolases"/>
    <property type="match status" value="1"/>
</dbReference>
<dbReference type="Pfam" id="PF02534">
    <property type="entry name" value="T4SS-DNA_transf"/>
    <property type="match status" value="1"/>
</dbReference>
<dbReference type="PANTHER" id="PTHR37937">
    <property type="entry name" value="CONJUGATIVE TRANSFER: DNA TRANSPORT"/>
    <property type="match status" value="1"/>
</dbReference>
<comment type="similarity">
    <text evidence="2">Belongs to the VirD4/TraG family.</text>
</comment>
<accession>A0A250KXH6</accession>
<dbReference type="Gene3D" id="3.40.50.300">
    <property type="entry name" value="P-loop containing nucleotide triphosphate hydrolases"/>
    <property type="match status" value="1"/>
</dbReference>
<proteinExistence type="inferred from homology"/>
<keyword evidence="3" id="KW-1003">Cell membrane</keyword>
<keyword evidence="6 9" id="KW-0472">Membrane</keyword>
<feature type="region of interest" description="Disordered" evidence="8">
    <location>
        <begin position="211"/>
        <end position="246"/>
    </location>
</feature>
<dbReference type="OrthoDB" id="5569906at2"/>
<dbReference type="InterPro" id="IPR027417">
    <property type="entry name" value="P-loop_NTPase"/>
</dbReference>
<dbReference type="AlphaFoldDB" id="A0A250KXH6"/>
<keyword evidence="5 9" id="KW-1133">Transmembrane helix</keyword>
<dbReference type="RefSeq" id="WP_119631568.1">
    <property type="nucleotide sequence ID" value="NZ_AP017928.1"/>
</dbReference>
<name>A0A250KXH6_9GAMM</name>
<keyword evidence="11" id="KW-1185">Reference proteome</keyword>
<evidence type="ECO:0000256" key="3">
    <source>
        <dbReference type="ARBA" id="ARBA00022475"/>
    </source>
</evidence>
<reference evidence="10 11" key="1">
    <citation type="submission" date="2016-12" db="EMBL/GenBank/DDBJ databases">
        <title>Genome sequencing of Methylocaldum marinum.</title>
        <authorList>
            <person name="Takeuchi M."/>
            <person name="Kamagata Y."/>
            <person name="Hiraoka S."/>
            <person name="Oshima K."/>
            <person name="Hattori M."/>
            <person name="Iwasaki W."/>
        </authorList>
    </citation>
    <scope>NUCLEOTIDE SEQUENCE [LARGE SCALE GENOMIC DNA]</scope>
    <source>
        <strain evidence="10 11">S8</strain>
    </source>
</reference>
<sequence length="1061" mass="118665">MFIPIWKALPSIRKGIPCLLAVMALALFIPGGNIWAAVPQEVLDQAWQIGTRIKEIQDQTAATNEKKRSDEAAALQPVKEMQAQAGLLKQELAAIRNIYRSDRQALAVVDGKSAGPSNAADADVSRAAELRAELAALEARIKEAQAAHQELSKQYAAELSRLSQAKARTELELHQLRAPYVNDPEGLAEIDTKVTNAQGKQTSAQIAEAKELKRQEEAARAQEKRDAPGREAIQAAQASAPDRLLGRFEPTSEFEKDVLDAALMNIESNLLKASPRARDQIVQARIKELNEALKAINGKHAASERSEYPFRAQWLALSKAQFPPNEKTLIEPIRELYRPILTARQEQKAAHARFELIGMLLYFAGNTLSAALVLAAIIWLARRRAQSNDGIVPKFTTFAVDYFKANWLWLIPSLIAMLLNLLVGLLVLGVAFGVKTFIVSRIQERRHFAWMKAEPQKVIDAWFEELGKTPEQGVSNINRIFDERKRTLSHALFHNFQDTSQSSNTINAWLFFRISRNLATMEPREREFLRVVELLNALDEADTENGWYSWARFGLIWGNGKATADDYSYRMWDREKGVRDGPSAIRWFMEQSDASVDSVINAVLQRLEKKAAEANAKPELARLIKDVNKRVRGGTQWLAAEDVDGSAFARKSDFTLRLGLLDDTDVPLEYSGEGCMVTIAPPRSGKTQCHVFPNLLAWRGPALVLDVKGEIYAGTSKWRTENVGPVFRFSPLDPASSHSYNPLSFVRQETDYIWEDSRLLADMMIVPSGASDPFWENKARDVLTAAIAYLCYANPPDRRPMDRIIDIIHGGQAWEEMVSGLQMAMDVRSMVQQGTSLAGMNEKTRDSVLQTAQSSLSAWSGERIRRVTDKSDWSPLDLRDSRHPPTIYICLKPSEVESYTSLLRVFIAQHIRMLTNKLPPRDSAPILFLLDELPRLRYMPPIEEAIEIGGQYGLRLWLFAQSLGQLEAAYPNANGMVASCAVRTFMNPSGADGTADRLSEELGYRESVMDGSRQKLVEATELSGPEFQHYQVVMAHGSKPAKVKKAFAWQDAELSARMGSL</sequence>
<protein>
    <submittedName>
        <fullName evidence="10">TRAG family protein</fullName>
    </submittedName>
</protein>
<evidence type="ECO:0000256" key="2">
    <source>
        <dbReference type="ARBA" id="ARBA00008806"/>
    </source>
</evidence>
<feature type="coiled-coil region" evidence="7">
    <location>
        <begin position="78"/>
        <end position="168"/>
    </location>
</feature>
<dbReference type="CDD" id="cd01127">
    <property type="entry name" value="TrwB_TraG_TraD_VirD4"/>
    <property type="match status" value="1"/>
</dbReference>
<dbReference type="GO" id="GO:0005886">
    <property type="term" value="C:plasma membrane"/>
    <property type="evidence" value="ECO:0007669"/>
    <property type="project" value="UniProtKB-SubCell"/>
</dbReference>
<evidence type="ECO:0000313" key="10">
    <source>
        <dbReference type="EMBL" id="BBA36388.1"/>
    </source>
</evidence>
<evidence type="ECO:0000256" key="6">
    <source>
        <dbReference type="ARBA" id="ARBA00023136"/>
    </source>
</evidence>
<dbReference type="InterPro" id="IPR003688">
    <property type="entry name" value="TraG/VirD4"/>
</dbReference>
<evidence type="ECO:0000256" key="4">
    <source>
        <dbReference type="ARBA" id="ARBA00022692"/>
    </source>
</evidence>
<dbReference type="EMBL" id="AP017928">
    <property type="protein sequence ID" value="BBA36388.1"/>
    <property type="molecule type" value="Genomic_DNA"/>
</dbReference>
<evidence type="ECO:0000256" key="9">
    <source>
        <dbReference type="SAM" id="Phobius"/>
    </source>
</evidence>